<feature type="region of interest" description="Disordered" evidence="1">
    <location>
        <begin position="133"/>
        <end position="157"/>
    </location>
</feature>
<dbReference type="KEGG" id="saci:Sinac_6600"/>
<dbReference type="HOGENOM" id="CLU_1676675_0_0_0"/>
<sequence length="157" mass="16664">MILQTLPQRPSSGFLTSKILAHLGGWICGGVVLCWVALQAGPRTGTAVVHVTEPNVAVNIGGQMFQVGETIHMPLVCDLPAGAHRLTMTRGATVLYAENFSIEGGEEHVLTTWKPPAEGASRAVNRIPWFEGSARGGQFPSPSTVGTPWPSEANSHQ</sequence>
<reference evidence="2 3" key="1">
    <citation type="submission" date="2012-02" db="EMBL/GenBank/DDBJ databases">
        <title>Complete sequence of chromosome of Singulisphaera acidiphila DSM 18658.</title>
        <authorList>
            <consortium name="US DOE Joint Genome Institute (JGI-PGF)"/>
            <person name="Lucas S."/>
            <person name="Copeland A."/>
            <person name="Lapidus A."/>
            <person name="Glavina del Rio T."/>
            <person name="Dalin E."/>
            <person name="Tice H."/>
            <person name="Bruce D."/>
            <person name="Goodwin L."/>
            <person name="Pitluck S."/>
            <person name="Peters L."/>
            <person name="Ovchinnikova G."/>
            <person name="Chertkov O."/>
            <person name="Kyrpides N."/>
            <person name="Mavromatis K."/>
            <person name="Ivanova N."/>
            <person name="Brettin T."/>
            <person name="Detter J.C."/>
            <person name="Han C."/>
            <person name="Larimer F."/>
            <person name="Land M."/>
            <person name="Hauser L."/>
            <person name="Markowitz V."/>
            <person name="Cheng J.-F."/>
            <person name="Hugenholtz P."/>
            <person name="Woyke T."/>
            <person name="Wu D."/>
            <person name="Tindall B."/>
            <person name="Pomrenke H."/>
            <person name="Brambilla E."/>
            <person name="Klenk H.-P."/>
            <person name="Eisen J.A."/>
        </authorList>
    </citation>
    <scope>NUCLEOTIDE SEQUENCE [LARGE SCALE GENOMIC DNA]</scope>
    <source>
        <strain evidence="3">ATCC BAA-1392 / DSM 18658 / VKM B-2454 / MOB10</strain>
    </source>
</reference>
<dbReference type="OrthoDB" id="291726at2"/>
<keyword evidence="3" id="KW-1185">Reference proteome</keyword>
<dbReference type="Proteomes" id="UP000010798">
    <property type="component" value="Chromosome"/>
</dbReference>
<gene>
    <name evidence="2" type="ordered locus">Sinac_6600</name>
</gene>
<evidence type="ECO:0000256" key="1">
    <source>
        <dbReference type="SAM" id="MobiDB-lite"/>
    </source>
</evidence>
<protein>
    <recommendedName>
        <fullName evidence="4">PEGA domain-containing protein</fullName>
    </recommendedName>
</protein>
<organism evidence="2 3">
    <name type="scientific">Singulisphaera acidiphila (strain ATCC BAA-1392 / DSM 18658 / VKM B-2454 / MOB10)</name>
    <dbReference type="NCBI Taxonomy" id="886293"/>
    <lineage>
        <taxon>Bacteria</taxon>
        <taxon>Pseudomonadati</taxon>
        <taxon>Planctomycetota</taxon>
        <taxon>Planctomycetia</taxon>
        <taxon>Isosphaerales</taxon>
        <taxon>Isosphaeraceae</taxon>
        <taxon>Singulisphaera</taxon>
    </lineage>
</organism>
<dbReference type="EMBL" id="CP003364">
    <property type="protein sequence ID" value="AGA30675.1"/>
    <property type="molecule type" value="Genomic_DNA"/>
</dbReference>
<evidence type="ECO:0008006" key="4">
    <source>
        <dbReference type="Google" id="ProtNLM"/>
    </source>
</evidence>
<name>L0DPD2_SINAD</name>
<evidence type="ECO:0000313" key="2">
    <source>
        <dbReference type="EMBL" id="AGA30675.1"/>
    </source>
</evidence>
<feature type="compositionally biased region" description="Polar residues" evidence="1">
    <location>
        <begin position="140"/>
        <end position="157"/>
    </location>
</feature>
<dbReference type="RefSeq" id="WP_015249757.1">
    <property type="nucleotide sequence ID" value="NC_019892.1"/>
</dbReference>
<evidence type="ECO:0000313" key="3">
    <source>
        <dbReference type="Proteomes" id="UP000010798"/>
    </source>
</evidence>
<accession>L0DPD2</accession>
<dbReference type="AlphaFoldDB" id="L0DPD2"/>
<proteinExistence type="predicted"/>